<feature type="signal peptide" evidence="1">
    <location>
        <begin position="1"/>
        <end position="19"/>
    </location>
</feature>
<organism evidence="2 3">
    <name type="scientific">Bacillus carboniphilus</name>
    <dbReference type="NCBI Taxonomy" id="86663"/>
    <lineage>
        <taxon>Bacteria</taxon>
        <taxon>Bacillati</taxon>
        <taxon>Bacillota</taxon>
        <taxon>Bacilli</taxon>
        <taxon>Bacillales</taxon>
        <taxon>Bacillaceae</taxon>
        <taxon>Bacillus</taxon>
    </lineage>
</organism>
<name>A0ABN0W644_9BACI</name>
<accession>A0ABN0W644</accession>
<reference evidence="2 3" key="1">
    <citation type="journal article" date="2019" name="Int. J. Syst. Evol. Microbiol.">
        <title>The Global Catalogue of Microorganisms (GCM) 10K type strain sequencing project: providing services to taxonomists for standard genome sequencing and annotation.</title>
        <authorList>
            <consortium name="The Broad Institute Genomics Platform"/>
            <consortium name="The Broad Institute Genome Sequencing Center for Infectious Disease"/>
            <person name="Wu L."/>
            <person name="Ma J."/>
        </authorList>
    </citation>
    <scope>NUCLEOTIDE SEQUENCE [LARGE SCALE GENOMIC DNA]</scope>
    <source>
        <strain evidence="2 3">JCM 9731</strain>
    </source>
</reference>
<keyword evidence="1" id="KW-0732">Signal</keyword>
<gene>
    <name evidence="2" type="ORF">GCM10008967_16250</name>
</gene>
<keyword evidence="3" id="KW-1185">Reference proteome</keyword>
<dbReference type="Proteomes" id="UP001500782">
    <property type="component" value="Unassembled WGS sequence"/>
</dbReference>
<comment type="caution">
    <text evidence="2">The sequence shown here is derived from an EMBL/GenBank/DDBJ whole genome shotgun (WGS) entry which is preliminary data.</text>
</comment>
<dbReference type="EMBL" id="BAAADJ010000017">
    <property type="protein sequence ID" value="GAA0326466.1"/>
    <property type="molecule type" value="Genomic_DNA"/>
</dbReference>
<dbReference type="RefSeq" id="WP_343798027.1">
    <property type="nucleotide sequence ID" value="NZ_BAAADJ010000017.1"/>
</dbReference>
<evidence type="ECO:0000256" key="1">
    <source>
        <dbReference type="SAM" id="SignalP"/>
    </source>
</evidence>
<sequence>MFKKLTVCGLVFVTLFGMAWMANEHHNSEYEFIEWDQEIGDLNLMPLSTEGGEMMLNKKMLKKFRSREYVRISTAS</sequence>
<evidence type="ECO:0000313" key="3">
    <source>
        <dbReference type="Proteomes" id="UP001500782"/>
    </source>
</evidence>
<feature type="chain" id="PRO_5046928166" evidence="1">
    <location>
        <begin position="20"/>
        <end position="76"/>
    </location>
</feature>
<protein>
    <submittedName>
        <fullName evidence="2">Uncharacterized protein</fullName>
    </submittedName>
</protein>
<proteinExistence type="predicted"/>
<evidence type="ECO:0000313" key="2">
    <source>
        <dbReference type="EMBL" id="GAA0326466.1"/>
    </source>
</evidence>